<evidence type="ECO:0000256" key="1">
    <source>
        <dbReference type="RuleBase" id="RU004466"/>
    </source>
</evidence>
<dbReference type="EMBL" id="CP019980">
    <property type="protein sequence ID" value="AVK97857.1"/>
    <property type="molecule type" value="Genomic_DNA"/>
</dbReference>
<reference evidence="2 3" key="1">
    <citation type="submission" date="2017-03" db="EMBL/GenBank/DDBJ databases">
        <title>The whole genome sequencing and assembly of Lysinibacillus sphaericus DSM 28T strain.</title>
        <authorList>
            <person name="Lee Y.-J."/>
            <person name="Yi H."/>
            <person name="Bahn Y.-S."/>
            <person name="Kim J.F."/>
            <person name="Lee D.-W."/>
        </authorList>
    </citation>
    <scope>NUCLEOTIDE SEQUENCE [LARGE SCALE GENOMIC DNA]</scope>
    <source>
        <strain evidence="2 3">DSM 28</strain>
    </source>
</reference>
<dbReference type="CDD" id="cd00385">
    <property type="entry name" value="Isoprenoid_Biosyn_C1"/>
    <property type="match status" value="1"/>
</dbReference>
<dbReference type="Proteomes" id="UP000238825">
    <property type="component" value="Chromosome"/>
</dbReference>
<organism evidence="2 3">
    <name type="scientific">Lysinibacillus sphaericus</name>
    <name type="common">Bacillus sphaericus</name>
    <dbReference type="NCBI Taxonomy" id="1421"/>
    <lineage>
        <taxon>Bacteria</taxon>
        <taxon>Bacillati</taxon>
        <taxon>Bacillota</taxon>
        <taxon>Bacilli</taxon>
        <taxon>Bacillales</taxon>
        <taxon>Bacillaceae</taxon>
        <taxon>Lysinibacillus</taxon>
    </lineage>
</organism>
<accession>A0A2S0K3B0</accession>
<gene>
    <name evidence="2" type="ORF">LS41612_16995</name>
</gene>
<dbReference type="GO" id="GO:0004659">
    <property type="term" value="F:prenyltransferase activity"/>
    <property type="evidence" value="ECO:0007669"/>
    <property type="project" value="InterPro"/>
</dbReference>
<dbReference type="SFLD" id="SFLDS00005">
    <property type="entry name" value="Isoprenoid_Synthase_Type_I"/>
    <property type="match status" value="1"/>
</dbReference>
<sequence>MMEEIKQSLRRIVSNYQLSDEFSRCLTYLLDQHEGGDFSDLSKLHFQLNGGILTKSIQEVFNLLELWILFTDIVDDIEDGDESKWGIEGNVLLNASTAFVSIVMLELQKVEIPYKSEVTRLFCHYLLQAVDGQHHDLINEITSEEMYEAVVKKKSGSLIALSSLLGEVLATGKYTAKLEMSAHYIAMVAQLNNDYGDLLNLQRDLQDKKRTLPILYLLQYEDSAFDELRLYYSQHGDSTMNICITPQQIEASGLSIYMHLLQSKYRNLALELLKEIYPTHDVSLFKKYI</sequence>
<dbReference type="SFLD" id="SFLDG01211">
    <property type="entry name" value="Competence_Regulatory_Protein"/>
    <property type="match status" value="1"/>
</dbReference>
<keyword evidence="1" id="KW-0808">Transferase</keyword>
<dbReference type="InterPro" id="IPR000092">
    <property type="entry name" value="Polyprenyl_synt"/>
</dbReference>
<proteinExistence type="inferred from homology"/>
<dbReference type="Gene3D" id="1.10.600.10">
    <property type="entry name" value="Farnesyl Diphosphate Synthase"/>
    <property type="match status" value="1"/>
</dbReference>
<evidence type="ECO:0000313" key="3">
    <source>
        <dbReference type="Proteomes" id="UP000238825"/>
    </source>
</evidence>
<protein>
    <submittedName>
        <fullName evidence="2">Uncharacterized protein</fullName>
    </submittedName>
</protein>
<dbReference type="GeneID" id="48277899"/>
<dbReference type="GO" id="GO:0008299">
    <property type="term" value="P:isoprenoid biosynthetic process"/>
    <property type="evidence" value="ECO:0007669"/>
    <property type="project" value="InterPro"/>
</dbReference>
<dbReference type="InterPro" id="IPR033965">
    <property type="entry name" value="ComQ"/>
</dbReference>
<dbReference type="Pfam" id="PF00348">
    <property type="entry name" value="polyprenyl_synt"/>
    <property type="match status" value="1"/>
</dbReference>
<dbReference type="SUPFAM" id="SSF48576">
    <property type="entry name" value="Terpenoid synthases"/>
    <property type="match status" value="1"/>
</dbReference>
<name>A0A2S0K3B0_LYSSH</name>
<evidence type="ECO:0000313" key="2">
    <source>
        <dbReference type="EMBL" id="AVK97857.1"/>
    </source>
</evidence>
<comment type="similarity">
    <text evidence="1">Belongs to the FPP/GGPP synthase family.</text>
</comment>
<dbReference type="RefSeq" id="WP_080653288.1">
    <property type="nucleotide sequence ID" value="NZ_BJNS01000011.1"/>
</dbReference>
<dbReference type="InterPro" id="IPR008949">
    <property type="entry name" value="Isoprenoid_synthase_dom_sf"/>
</dbReference>
<dbReference type="AlphaFoldDB" id="A0A2S0K3B0"/>